<proteinExistence type="predicted"/>
<keyword evidence="2" id="KW-1185">Reference proteome</keyword>
<name>A0A4R1SAF7_HYDET</name>
<dbReference type="RefSeq" id="WP_132012609.1">
    <property type="nucleotide sequence ID" value="NZ_SLUN01000002.1"/>
</dbReference>
<dbReference type="EMBL" id="SLUN01000002">
    <property type="protein sequence ID" value="TCL76428.1"/>
    <property type="molecule type" value="Genomic_DNA"/>
</dbReference>
<accession>A0A4R1SAF7</accession>
<sequence>MPLFQPDTANGPEIAGLEEYLKYFILERVSEVESKLLGDDPEYRRIREQFDRFLQDLAQLLPELGSGTILEAIREMTGQLVAVGGRRFFSQGFQDGAGFIKMLGK</sequence>
<reference evidence="1 2" key="1">
    <citation type="submission" date="2019-03" db="EMBL/GenBank/DDBJ databases">
        <title>Genomic Encyclopedia of Type Strains, Phase IV (KMG-IV): sequencing the most valuable type-strain genomes for metagenomic binning, comparative biology and taxonomic classification.</title>
        <authorList>
            <person name="Goeker M."/>
        </authorList>
    </citation>
    <scope>NUCLEOTIDE SEQUENCE [LARGE SCALE GENOMIC DNA]</scope>
    <source>
        <strain evidence="1 2">LX-B</strain>
    </source>
</reference>
<dbReference type="AlphaFoldDB" id="A0A4R1SAF7"/>
<dbReference type="Proteomes" id="UP000295008">
    <property type="component" value="Unassembled WGS sequence"/>
</dbReference>
<protein>
    <submittedName>
        <fullName evidence="1">Uncharacterized protein</fullName>
    </submittedName>
</protein>
<evidence type="ECO:0000313" key="1">
    <source>
        <dbReference type="EMBL" id="TCL76428.1"/>
    </source>
</evidence>
<comment type="caution">
    <text evidence="1">The sequence shown here is derived from an EMBL/GenBank/DDBJ whole genome shotgun (WGS) entry which is preliminary data.</text>
</comment>
<evidence type="ECO:0000313" key="2">
    <source>
        <dbReference type="Proteomes" id="UP000295008"/>
    </source>
</evidence>
<organism evidence="1 2">
    <name type="scientific">Hydrogenispora ethanolica</name>
    <dbReference type="NCBI Taxonomy" id="1082276"/>
    <lineage>
        <taxon>Bacteria</taxon>
        <taxon>Bacillati</taxon>
        <taxon>Bacillota</taxon>
        <taxon>Hydrogenispora</taxon>
    </lineage>
</organism>
<gene>
    <name evidence="1" type="ORF">EDC14_1002187</name>
</gene>